<dbReference type="InterPro" id="IPR029058">
    <property type="entry name" value="AB_hydrolase_fold"/>
</dbReference>
<name>A0A0S3PYX7_9BRAD</name>
<evidence type="ECO:0000313" key="3">
    <source>
        <dbReference type="Proteomes" id="UP000236884"/>
    </source>
</evidence>
<dbReference type="OrthoDB" id="7329829at2"/>
<keyword evidence="3" id="KW-1185">Reference proteome</keyword>
<dbReference type="SUPFAM" id="SSF53474">
    <property type="entry name" value="alpha/beta-Hydrolases"/>
    <property type="match status" value="1"/>
</dbReference>
<accession>A0A0S3PYX7</accession>
<dbReference type="RefSeq" id="WP_096358915.1">
    <property type="nucleotide sequence ID" value="NZ_AP014946.1"/>
</dbReference>
<dbReference type="Pfam" id="PF02089">
    <property type="entry name" value="Palm_thioest"/>
    <property type="match status" value="1"/>
</dbReference>
<dbReference type="GO" id="GO:0016787">
    <property type="term" value="F:hydrolase activity"/>
    <property type="evidence" value="ECO:0007669"/>
    <property type="project" value="UniProtKB-KW"/>
</dbReference>
<sequence>MSLSRRTFLQATAVPLVTSGLPSIAAAQAEVPPIIFVHGNGDHAALWMTQLWRFESNGVPTERLVAFNFTDPLARAVDTELQAGRSSTEDQLRELTEQIDALRRATGQRVALVGSSRGGNSIRNYVANGGAANVSHVVLCGTPNRGVYDWEFNPGNEFNGRAAFLKRLNGGDTDVVPGVAFATLYSEGNDKFAQADGRLVGRAGTPTGITTEGPTLRGATNIPMGPLDHREVAFHPRAFAAMYRFIAGRDGRTDIVLQPQVKLSGLVTGFPKGVQTNRPIAGAKVDVFRVDAQTGARMGDAIYRTATGSDGRYGPVETDPTTALEFVIEAPEHPITHIYRSPFARSSNVVHLRPGRPLADADKAAAAVIIFSRPRGYFGLPRDTIAFDGAEPKDVTPGVPTDSVSTLRLPAGEVGRAVPARFNDEKVVARAWPVAENRITIAELTY</sequence>
<dbReference type="Gene3D" id="2.60.40.2190">
    <property type="match status" value="1"/>
</dbReference>
<dbReference type="Gene3D" id="3.40.50.1820">
    <property type="entry name" value="alpha/beta hydrolase"/>
    <property type="match status" value="1"/>
</dbReference>
<dbReference type="AlphaFoldDB" id="A0A0S3PYX7"/>
<gene>
    <name evidence="2" type="ORF">GJW-30_1_03691</name>
</gene>
<dbReference type="InterPro" id="IPR040664">
    <property type="entry name" value="AFL_C"/>
</dbReference>
<dbReference type="InterPro" id="IPR006311">
    <property type="entry name" value="TAT_signal"/>
</dbReference>
<feature type="domain" description="AFL C-terminal" evidence="1">
    <location>
        <begin position="260"/>
        <end position="357"/>
    </location>
</feature>
<organism evidence="2 3">
    <name type="scientific">Variibacter gotjawalensis</name>
    <dbReference type="NCBI Taxonomy" id="1333996"/>
    <lineage>
        <taxon>Bacteria</taxon>
        <taxon>Pseudomonadati</taxon>
        <taxon>Pseudomonadota</taxon>
        <taxon>Alphaproteobacteria</taxon>
        <taxon>Hyphomicrobiales</taxon>
        <taxon>Nitrobacteraceae</taxon>
        <taxon>Variibacter</taxon>
    </lineage>
</organism>
<evidence type="ECO:0000259" key="1">
    <source>
        <dbReference type="Pfam" id="PF18067"/>
    </source>
</evidence>
<dbReference type="EMBL" id="AP014946">
    <property type="protein sequence ID" value="BAT61135.1"/>
    <property type="molecule type" value="Genomic_DNA"/>
</dbReference>
<dbReference type="PROSITE" id="PS51318">
    <property type="entry name" value="TAT"/>
    <property type="match status" value="1"/>
</dbReference>
<dbReference type="Proteomes" id="UP000236884">
    <property type="component" value="Chromosome"/>
</dbReference>
<keyword evidence="2" id="KW-0378">Hydrolase</keyword>
<evidence type="ECO:0000313" key="2">
    <source>
        <dbReference type="EMBL" id="BAT61135.1"/>
    </source>
</evidence>
<dbReference type="Pfam" id="PF18067">
    <property type="entry name" value="Lipase_C"/>
    <property type="match status" value="1"/>
</dbReference>
<proteinExistence type="predicted"/>
<reference evidence="2 3" key="1">
    <citation type="submission" date="2015-08" db="EMBL/GenBank/DDBJ databases">
        <title>Investigation of the bacterial diversity of lava forest soil.</title>
        <authorList>
            <person name="Lee J.S."/>
        </authorList>
    </citation>
    <scope>NUCLEOTIDE SEQUENCE [LARGE SCALE GENOMIC DNA]</scope>
    <source>
        <strain evidence="2 3">GJW-30</strain>
    </source>
</reference>
<protein>
    <submittedName>
        <fullName evidence="2">Alpha/beta hydrolase family protein</fullName>
    </submittedName>
</protein>
<dbReference type="KEGG" id="vgo:GJW-30_1_03691"/>